<evidence type="ECO:0000256" key="1">
    <source>
        <dbReference type="ARBA" id="ARBA00001974"/>
    </source>
</evidence>
<dbReference type="EMBL" id="KN847317">
    <property type="protein sequence ID" value="KIW61018.1"/>
    <property type="molecule type" value="Genomic_DNA"/>
</dbReference>
<accession>A0A0D2EZB3</accession>
<dbReference type="GO" id="GO:0050660">
    <property type="term" value="F:flavin adenine dinucleotide binding"/>
    <property type="evidence" value="ECO:0007669"/>
    <property type="project" value="InterPro"/>
</dbReference>
<gene>
    <name evidence="7" type="ORF">PV05_01185</name>
</gene>
<comment type="cofactor">
    <cofactor evidence="1">
        <name>FAD</name>
        <dbReference type="ChEBI" id="CHEBI:57692"/>
    </cofactor>
</comment>
<dbReference type="SUPFAM" id="SSF51905">
    <property type="entry name" value="FAD/NAD(P)-binding domain"/>
    <property type="match status" value="1"/>
</dbReference>
<dbReference type="InterPro" id="IPR020946">
    <property type="entry name" value="Flavin_mOase-like"/>
</dbReference>
<sequence length="616" mass="70238">MAAELDVMANWVTDGYANNGIPRGRYEIPDIILGGPYTRKIRVISIGAGITGILNSYQFQKNLKNIEHVVYEKNPDIGGTWLENRYPGCACDIPSHAYTYGFALNPDWPRFFSYAPDIWQYLNKVCEVWGLRKYMTFSTKVIGCYWQQETGEWLVKLEQTNPDGSKRQYEDRCHMLIQGTGVLNTPQWPNIKGIEKFKGRLIHTAMWPQDYQSEEWKKDRVAVIGSGASSIQTVPAIQPHVKSLDIFVRTGVWFIQIADNYGANHEYTDELKAELRDPYKLVEHAKSIEDQVNSIWGIFYSKSKAQADAQEALKKRFASMVKDEKLIAGFTPKFGIGCRRVTPGDPYIEAIQKPNVNVHFTPVVEINETGAIGADGIHREVDTIVCATGFDVSYRPQFPLVGQSGFDLREKWKICPEGYLGLAVPGFPNFLIFTGPNWPVETGGIMGPLSFVSKYTQAMIRKLQTEYICSIAPKQGITDMFNEHCQEWMRHTVWTEDCRSWYKNNETGRVNAVWPGSSLHYMEAIKTPRWEDYEIQYLGPAKENPWAYLGMGTVPALVQKGDVSPYLNVEHLDPKWMEAAHIDAQKIYETRMAELRSKYEEQQKKSRNSVEKASVV</sequence>
<dbReference type="OrthoDB" id="74360at2759"/>
<evidence type="ECO:0000256" key="3">
    <source>
        <dbReference type="ARBA" id="ARBA00022630"/>
    </source>
</evidence>
<keyword evidence="6" id="KW-0175">Coiled coil</keyword>
<dbReference type="AlphaFoldDB" id="A0A0D2EZB3"/>
<evidence type="ECO:0008006" key="9">
    <source>
        <dbReference type="Google" id="ProtNLM"/>
    </source>
</evidence>
<dbReference type="PANTHER" id="PTHR42877:SF1">
    <property type="entry name" value="FAD-BINDING MONOOXYGENASE STCW"/>
    <property type="match status" value="1"/>
</dbReference>
<dbReference type="Pfam" id="PF00743">
    <property type="entry name" value="FMO-like"/>
    <property type="match status" value="1"/>
</dbReference>
<keyword evidence="8" id="KW-1185">Reference proteome</keyword>
<dbReference type="InterPro" id="IPR036188">
    <property type="entry name" value="FAD/NAD-bd_sf"/>
</dbReference>
<dbReference type="Gene3D" id="3.50.50.60">
    <property type="entry name" value="FAD/NAD(P)-binding domain"/>
    <property type="match status" value="2"/>
</dbReference>
<dbReference type="Proteomes" id="UP000054342">
    <property type="component" value="Unassembled WGS sequence"/>
</dbReference>
<keyword evidence="4" id="KW-0274">FAD</keyword>
<dbReference type="InterPro" id="IPR051209">
    <property type="entry name" value="FAD-bind_Monooxygenase_sf"/>
</dbReference>
<dbReference type="GeneID" id="25323093"/>
<dbReference type="PANTHER" id="PTHR42877">
    <property type="entry name" value="L-ORNITHINE N(5)-MONOOXYGENASE-RELATED"/>
    <property type="match status" value="1"/>
</dbReference>
<evidence type="ECO:0000256" key="2">
    <source>
        <dbReference type="ARBA" id="ARBA00010139"/>
    </source>
</evidence>
<proteinExistence type="inferred from homology"/>
<keyword evidence="5" id="KW-0560">Oxidoreductase</keyword>
<evidence type="ECO:0000256" key="5">
    <source>
        <dbReference type="ARBA" id="ARBA00023002"/>
    </source>
</evidence>
<dbReference type="RefSeq" id="XP_013321602.1">
    <property type="nucleotide sequence ID" value="XM_013466148.1"/>
</dbReference>
<evidence type="ECO:0000256" key="6">
    <source>
        <dbReference type="SAM" id="Coils"/>
    </source>
</evidence>
<reference evidence="7 8" key="1">
    <citation type="submission" date="2015-01" db="EMBL/GenBank/DDBJ databases">
        <title>The Genome Sequence of Exophiala xenobiotica CBS118157.</title>
        <authorList>
            <consortium name="The Broad Institute Genomics Platform"/>
            <person name="Cuomo C."/>
            <person name="de Hoog S."/>
            <person name="Gorbushina A."/>
            <person name="Stielow B."/>
            <person name="Teixiera M."/>
            <person name="Abouelleil A."/>
            <person name="Chapman S.B."/>
            <person name="Priest M."/>
            <person name="Young S.K."/>
            <person name="Wortman J."/>
            <person name="Nusbaum C."/>
            <person name="Birren B."/>
        </authorList>
    </citation>
    <scope>NUCLEOTIDE SEQUENCE [LARGE SCALE GENOMIC DNA]</scope>
    <source>
        <strain evidence="7 8">CBS 118157</strain>
    </source>
</reference>
<evidence type="ECO:0000313" key="8">
    <source>
        <dbReference type="Proteomes" id="UP000054342"/>
    </source>
</evidence>
<name>A0A0D2EZB3_9EURO</name>
<organism evidence="7 8">
    <name type="scientific">Exophiala xenobiotica</name>
    <dbReference type="NCBI Taxonomy" id="348802"/>
    <lineage>
        <taxon>Eukaryota</taxon>
        <taxon>Fungi</taxon>
        <taxon>Dikarya</taxon>
        <taxon>Ascomycota</taxon>
        <taxon>Pezizomycotina</taxon>
        <taxon>Eurotiomycetes</taxon>
        <taxon>Chaetothyriomycetidae</taxon>
        <taxon>Chaetothyriales</taxon>
        <taxon>Herpotrichiellaceae</taxon>
        <taxon>Exophiala</taxon>
    </lineage>
</organism>
<dbReference type="GO" id="GO:0050661">
    <property type="term" value="F:NADP binding"/>
    <property type="evidence" value="ECO:0007669"/>
    <property type="project" value="InterPro"/>
</dbReference>
<feature type="coiled-coil region" evidence="6">
    <location>
        <begin position="585"/>
        <end position="612"/>
    </location>
</feature>
<dbReference type="GO" id="GO:0004499">
    <property type="term" value="F:N,N-dimethylaniline monooxygenase activity"/>
    <property type="evidence" value="ECO:0007669"/>
    <property type="project" value="InterPro"/>
</dbReference>
<evidence type="ECO:0000256" key="4">
    <source>
        <dbReference type="ARBA" id="ARBA00022827"/>
    </source>
</evidence>
<keyword evidence="3" id="KW-0285">Flavoprotein</keyword>
<dbReference type="HOGENOM" id="CLU_006937_6_0_1"/>
<evidence type="ECO:0000313" key="7">
    <source>
        <dbReference type="EMBL" id="KIW61018.1"/>
    </source>
</evidence>
<comment type="similarity">
    <text evidence="2">Belongs to the FAD-binding monooxygenase family.</text>
</comment>
<protein>
    <recommendedName>
        <fullName evidence="9">Sterigmatocystin biosynthesis monooxygenase stcW</fullName>
    </recommendedName>
</protein>